<evidence type="ECO:0008006" key="4">
    <source>
        <dbReference type="Google" id="ProtNLM"/>
    </source>
</evidence>
<proteinExistence type="predicted"/>
<feature type="signal peptide" evidence="1">
    <location>
        <begin position="1"/>
        <end position="22"/>
    </location>
</feature>
<organism evidence="2 3">
    <name type="scientific">Rhizobium halophytocola</name>
    <dbReference type="NCBI Taxonomy" id="735519"/>
    <lineage>
        <taxon>Bacteria</taxon>
        <taxon>Pseudomonadati</taxon>
        <taxon>Pseudomonadota</taxon>
        <taxon>Alphaproteobacteria</taxon>
        <taxon>Hyphomicrobiales</taxon>
        <taxon>Rhizobiaceae</taxon>
        <taxon>Rhizobium/Agrobacterium group</taxon>
        <taxon>Rhizobium</taxon>
    </lineage>
</organism>
<dbReference type="RefSeq" id="WP_209949483.1">
    <property type="nucleotide sequence ID" value="NZ_JAGGJU010000020.1"/>
</dbReference>
<gene>
    <name evidence="2" type="ORF">J2Z17_005016</name>
</gene>
<reference evidence="2 3" key="1">
    <citation type="submission" date="2021-03" db="EMBL/GenBank/DDBJ databases">
        <title>Genomic Encyclopedia of Type Strains, Phase IV (KMG-IV): sequencing the most valuable type-strain genomes for metagenomic binning, comparative biology and taxonomic classification.</title>
        <authorList>
            <person name="Goeker M."/>
        </authorList>
    </citation>
    <scope>NUCLEOTIDE SEQUENCE [LARGE SCALE GENOMIC DNA]</scope>
    <source>
        <strain evidence="2 3">DSM 21600</strain>
    </source>
</reference>
<name>A0ABS4E6I4_9HYPH</name>
<dbReference type="Proteomes" id="UP000759443">
    <property type="component" value="Unassembled WGS sequence"/>
</dbReference>
<sequence length="203" mass="22548">MRNIVMFWGIAAAIAAVEPAAAEPPAPKIQDMITPAVLKDAQAWINTDIVRVSIQAQNHRLTDLNQAKIDALDNQWKAERESDDKPLISATLSNPLSVYLSRMQGRSLGLFAEIFVMDKHGLNVGQSSITSDFWQGDEGKFQKTFDVGPEAVFIDEPEWDDDNKIWRGQVSFTINDTDGKTEIGAVTLEYNLTELQRRQAAGS</sequence>
<evidence type="ECO:0000313" key="2">
    <source>
        <dbReference type="EMBL" id="MBP1853554.1"/>
    </source>
</evidence>
<accession>A0ABS4E6I4</accession>
<dbReference type="EMBL" id="JAGGJU010000020">
    <property type="protein sequence ID" value="MBP1853554.1"/>
    <property type="molecule type" value="Genomic_DNA"/>
</dbReference>
<evidence type="ECO:0000313" key="3">
    <source>
        <dbReference type="Proteomes" id="UP000759443"/>
    </source>
</evidence>
<evidence type="ECO:0000256" key="1">
    <source>
        <dbReference type="SAM" id="SignalP"/>
    </source>
</evidence>
<protein>
    <recommendedName>
        <fullName evidence="4">DUF3251 domain-containing protein</fullName>
    </recommendedName>
</protein>
<keyword evidence="3" id="KW-1185">Reference proteome</keyword>
<keyword evidence="1" id="KW-0732">Signal</keyword>
<comment type="caution">
    <text evidence="2">The sequence shown here is derived from an EMBL/GenBank/DDBJ whole genome shotgun (WGS) entry which is preliminary data.</text>
</comment>
<feature type="chain" id="PRO_5045093491" description="DUF3251 domain-containing protein" evidence="1">
    <location>
        <begin position="23"/>
        <end position="203"/>
    </location>
</feature>